<keyword evidence="4" id="KW-0378">Hydrolase</keyword>
<dbReference type="GO" id="GO:0019148">
    <property type="term" value="F:D-cysteine desulfhydrase activity"/>
    <property type="evidence" value="ECO:0007669"/>
    <property type="project" value="TreeGrafter"/>
</dbReference>
<dbReference type="EC" id="3.5.99.7" evidence="4"/>
<sequence>MAREEAIILDCCYTGKVFRGMIEMIEKGEIPKQKNVMLLHTGGLPGIFSEIHEQAMQQELWQDNIKEFSL</sequence>
<name>A0A645JC22_9ZZZZ</name>
<dbReference type="GO" id="GO:0008660">
    <property type="term" value="F:1-aminocyclopropane-1-carboxylate deaminase activity"/>
    <property type="evidence" value="ECO:0007669"/>
    <property type="project" value="UniProtKB-EC"/>
</dbReference>
<evidence type="ECO:0000256" key="2">
    <source>
        <dbReference type="ARBA" id="ARBA00008639"/>
    </source>
</evidence>
<dbReference type="PANTHER" id="PTHR43780:SF2">
    <property type="entry name" value="1-AMINOCYCLOPROPANE-1-CARBOXYLATE DEAMINASE-RELATED"/>
    <property type="match status" value="1"/>
</dbReference>
<dbReference type="AlphaFoldDB" id="A0A645JC22"/>
<dbReference type="InterPro" id="IPR036052">
    <property type="entry name" value="TrpB-like_PALP_sf"/>
</dbReference>
<reference evidence="4" key="1">
    <citation type="submission" date="2019-08" db="EMBL/GenBank/DDBJ databases">
        <authorList>
            <person name="Kucharzyk K."/>
            <person name="Murdoch R.W."/>
            <person name="Higgins S."/>
            <person name="Loffler F."/>
        </authorList>
    </citation>
    <scope>NUCLEOTIDE SEQUENCE</scope>
</reference>
<evidence type="ECO:0000256" key="3">
    <source>
        <dbReference type="ARBA" id="ARBA00022898"/>
    </source>
</evidence>
<comment type="similarity">
    <text evidence="2">Belongs to the ACC deaminase/D-cysteine desulfhydrase family.</text>
</comment>
<dbReference type="SUPFAM" id="SSF53686">
    <property type="entry name" value="Tryptophan synthase beta subunit-like PLP-dependent enzymes"/>
    <property type="match status" value="1"/>
</dbReference>
<organism evidence="4">
    <name type="scientific">bioreactor metagenome</name>
    <dbReference type="NCBI Taxonomy" id="1076179"/>
    <lineage>
        <taxon>unclassified sequences</taxon>
        <taxon>metagenomes</taxon>
        <taxon>ecological metagenomes</taxon>
    </lineage>
</organism>
<dbReference type="EMBL" id="VSSQ01137560">
    <property type="protein sequence ID" value="MPN61238.1"/>
    <property type="molecule type" value="Genomic_DNA"/>
</dbReference>
<keyword evidence="3" id="KW-0663">Pyridoxal phosphate</keyword>
<proteinExistence type="inferred from homology"/>
<comment type="caution">
    <text evidence="4">The sequence shown here is derived from an EMBL/GenBank/DDBJ whole genome shotgun (WGS) entry which is preliminary data.</text>
</comment>
<evidence type="ECO:0000313" key="4">
    <source>
        <dbReference type="EMBL" id="MPN61238.1"/>
    </source>
</evidence>
<protein>
    <submittedName>
        <fullName evidence="4">1-aminocyclopropane-1-carboxylate deaminase</fullName>
        <ecNumber evidence="4">3.5.99.7</ecNumber>
    </submittedName>
</protein>
<comment type="cofactor">
    <cofactor evidence="1">
        <name>pyridoxal 5'-phosphate</name>
        <dbReference type="ChEBI" id="CHEBI:597326"/>
    </cofactor>
</comment>
<dbReference type="InterPro" id="IPR027278">
    <property type="entry name" value="ACCD_DCysDesulf"/>
</dbReference>
<evidence type="ECO:0000256" key="1">
    <source>
        <dbReference type="ARBA" id="ARBA00001933"/>
    </source>
</evidence>
<gene>
    <name evidence="4" type="primary">acdS</name>
    <name evidence="4" type="ORF">SDC9_208972</name>
</gene>
<accession>A0A645JC22</accession>
<dbReference type="PANTHER" id="PTHR43780">
    <property type="entry name" value="1-AMINOCYCLOPROPANE-1-CARBOXYLATE DEAMINASE-RELATED"/>
    <property type="match status" value="1"/>
</dbReference>
<dbReference type="Gene3D" id="3.40.50.1100">
    <property type="match status" value="1"/>
</dbReference>